<comment type="caution">
    <text evidence="2">The sequence shown here is derived from an EMBL/GenBank/DDBJ whole genome shotgun (WGS) entry which is preliminary data.</text>
</comment>
<protein>
    <submittedName>
        <fullName evidence="2">DUF397 domain-containing protein</fullName>
    </submittedName>
</protein>
<feature type="domain" description="DUF397" evidence="1">
    <location>
        <begin position="8"/>
        <end position="61"/>
    </location>
</feature>
<gene>
    <name evidence="2" type="ORF">GCM10010517_33500</name>
</gene>
<evidence type="ECO:0000313" key="2">
    <source>
        <dbReference type="EMBL" id="GAA2873019.1"/>
    </source>
</evidence>
<accession>A0ABN3VYB6</accession>
<evidence type="ECO:0000259" key="1">
    <source>
        <dbReference type="Pfam" id="PF04149"/>
    </source>
</evidence>
<dbReference type="InterPro" id="IPR007278">
    <property type="entry name" value="DUF397"/>
</dbReference>
<proteinExistence type="predicted"/>
<evidence type="ECO:0000313" key="3">
    <source>
        <dbReference type="Proteomes" id="UP001500831"/>
    </source>
</evidence>
<dbReference type="RefSeq" id="WP_344972283.1">
    <property type="nucleotide sequence ID" value="NZ_BAAAVI010000021.1"/>
</dbReference>
<dbReference type="EMBL" id="BAAAVI010000021">
    <property type="protein sequence ID" value="GAA2873019.1"/>
    <property type="molecule type" value="Genomic_DNA"/>
</dbReference>
<dbReference type="Proteomes" id="UP001500831">
    <property type="component" value="Unassembled WGS sequence"/>
</dbReference>
<reference evidence="2 3" key="1">
    <citation type="journal article" date="2019" name="Int. J. Syst. Evol. Microbiol.">
        <title>The Global Catalogue of Microorganisms (GCM) 10K type strain sequencing project: providing services to taxonomists for standard genome sequencing and annotation.</title>
        <authorList>
            <consortium name="The Broad Institute Genomics Platform"/>
            <consortium name="The Broad Institute Genome Sequencing Center for Infectious Disease"/>
            <person name="Wu L."/>
            <person name="Ma J."/>
        </authorList>
    </citation>
    <scope>NUCLEOTIDE SEQUENCE [LARGE SCALE GENOMIC DNA]</scope>
    <source>
        <strain evidence="2 3">JCM 6242</strain>
    </source>
</reference>
<name>A0ABN3VYB6_9ACTN</name>
<sequence>MDQIPPALAWRKSSLSAQQDNCVEVADLPGGGRVVRDSKDPDGPWLSFSGSTWQMFVGGIKGGEFDGLGS</sequence>
<dbReference type="Pfam" id="PF04149">
    <property type="entry name" value="DUF397"/>
    <property type="match status" value="1"/>
</dbReference>
<organism evidence="2 3">
    <name type="scientific">Streptosporangium fragile</name>
    <dbReference type="NCBI Taxonomy" id="46186"/>
    <lineage>
        <taxon>Bacteria</taxon>
        <taxon>Bacillati</taxon>
        <taxon>Actinomycetota</taxon>
        <taxon>Actinomycetes</taxon>
        <taxon>Streptosporangiales</taxon>
        <taxon>Streptosporangiaceae</taxon>
        <taxon>Streptosporangium</taxon>
    </lineage>
</organism>
<keyword evidence="3" id="KW-1185">Reference proteome</keyword>